<evidence type="ECO:0000256" key="4">
    <source>
        <dbReference type="ARBA" id="ARBA00022605"/>
    </source>
</evidence>
<dbReference type="Pfam" id="PF00793">
    <property type="entry name" value="DAHP_synth_1"/>
    <property type="match status" value="1"/>
</dbReference>
<comment type="pathway">
    <text evidence="2 8">Metabolic intermediate biosynthesis; chorismate biosynthesis; chorismate from D-erythrose 4-phosphate and phosphoenolpyruvate: step 1/7.</text>
</comment>
<comment type="catalytic activity">
    <reaction evidence="7 8">
        <text>D-erythrose 4-phosphate + phosphoenolpyruvate + H2O = 7-phospho-2-dehydro-3-deoxy-D-arabino-heptonate + phosphate</text>
        <dbReference type="Rhea" id="RHEA:14717"/>
        <dbReference type="ChEBI" id="CHEBI:15377"/>
        <dbReference type="ChEBI" id="CHEBI:16897"/>
        <dbReference type="ChEBI" id="CHEBI:43474"/>
        <dbReference type="ChEBI" id="CHEBI:58394"/>
        <dbReference type="ChEBI" id="CHEBI:58702"/>
        <dbReference type="EC" id="2.5.1.54"/>
    </reaction>
</comment>
<name>A0A0B5FSH7_9BACT</name>
<keyword evidence="4 8" id="KW-0028">Amino-acid biosynthesis</keyword>
<evidence type="ECO:0000256" key="5">
    <source>
        <dbReference type="ARBA" id="ARBA00022679"/>
    </source>
</evidence>
<evidence type="ECO:0000313" key="10">
    <source>
        <dbReference type="EMBL" id="AJF07100.1"/>
    </source>
</evidence>
<dbReference type="EMBL" id="CP010311">
    <property type="protein sequence ID" value="AJF07100.1"/>
    <property type="molecule type" value="Genomic_DNA"/>
</dbReference>
<reference evidence="10 11" key="1">
    <citation type="journal article" date="2015" name="Genome Announc.">
        <title>Genomes of Geoalkalibacter ferrihydriticus Z-0531T and Geoalkalibacter subterraneus Red1T, Two Haloalkaliphilic Metal-Reducing Deltaproteobacteria.</title>
        <authorList>
            <person name="Badalamenti J.P."/>
            <person name="Krajmalnik-Brown R."/>
            <person name="Torres C.I."/>
            <person name="Bond D.R."/>
        </authorList>
    </citation>
    <scope>NUCLEOTIDE SEQUENCE [LARGE SCALE GENOMIC DNA]</scope>
    <source>
        <strain evidence="10 11">Red1</strain>
    </source>
</reference>
<dbReference type="STRING" id="483547.GSUB_11750"/>
<dbReference type="GO" id="GO:0005737">
    <property type="term" value="C:cytoplasm"/>
    <property type="evidence" value="ECO:0007669"/>
    <property type="project" value="TreeGrafter"/>
</dbReference>
<dbReference type="Gene3D" id="3.20.20.70">
    <property type="entry name" value="Aldolase class I"/>
    <property type="match status" value="1"/>
</dbReference>
<evidence type="ECO:0000256" key="8">
    <source>
        <dbReference type="PIRNR" id="PIRNR001361"/>
    </source>
</evidence>
<dbReference type="GO" id="GO:0009073">
    <property type="term" value="P:aromatic amino acid family biosynthetic process"/>
    <property type="evidence" value="ECO:0007669"/>
    <property type="project" value="UniProtKB-KW"/>
</dbReference>
<organism evidence="10 11">
    <name type="scientific">Geoalkalibacter subterraneus</name>
    <dbReference type="NCBI Taxonomy" id="483547"/>
    <lineage>
        <taxon>Bacteria</taxon>
        <taxon>Pseudomonadati</taxon>
        <taxon>Thermodesulfobacteriota</taxon>
        <taxon>Desulfuromonadia</taxon>
        <taxon>Desulfuromonadales</taxon>
        <taxon>Geoalkalibacteraceae</taxon>
        <taxon>Geoalkalibacter</taxon>
    </lineage>
</organism>
<keyword evidence="6 8" id="KW-0057">Aromatic amino acid biosynthesis</keyword>
<dbReference type="KEGG" id="gsb:GSUB_11750"/>
<dbReference type="GO" id="GO:0042802">
    <property type="term" value="F:identical protein binding"/>
    <property type="evidence" value="ECO:0007669"/>
    <property type="project" value="UniProtKB-ARBA"/>
</dbReference>
<dbReference type="InterPro" id="IPR006219">
    <property type="entry name" value="DAHP_synth_1"/>
</dbReference>
<dbReference type="InterPro" id="IPR006218">
    <property type="entry name" value="DAHP1/KDSA"/>
</dbReference>
<dbReference type="UniPathway" id="UPA00053">
    <property type="reaction ID" value="UER00084"/>
</dbReference>
<comment type="similarity">
    <text evidence="3 8">Belongs to the class-I DAHP synthase family.</text>
</comment>
<dbReference type="PIRSF" id="PIRSF001361">
    <property type="entry name" value="DAHP_synthase"/>
    <property type="match status" value="1"/>
</dbReference>
<evidence type="ECO:0000256" key="3">
    <source>
        <dbReference type="ARBA" id="ARBA00007985"/>
    </source>
</evidence>
<evidence type="ECO:0000256" key="1">
    <source>
        <dbReference type="ARBA" id="ARBA00003726"/>
    </source>
</evidence>
<evidence type="ECO:0000256" key="2">
    <source>
        <dbReference type="ARBA" id="ARBA00004688"/>
    </source>
</evidence>
<dbReference type="HOGENOM" id="CLU_030903_0_1_7"/>
<comment type="function">
    <text evidence="1 8">Stereospecific condensation of phosphoenolpyruvate (PEP) and D-erythrose-4-phosphate (E4P) giving rise to 3-deoxy-D-arabino-heptulosonate-7-phosphate (DAHP).</text>
</comment>
<accession>A0A0B5FSH7</accession>
<evidence type="ECO:0000256" key="7">
    <source>
        <dbReference type="ARBA" id="ARBA00047508"/>
    </source>
</evidence>
<proteinExistence type="inferred from homology"/>
<protein>
    <recommendedName>
        <fullName evidence="8">Phospho-2-dehydro-3-deoxyheptonate aldolase</fullName>
        <ecNumber evidence="8">2.5.1.54</ecNumber>
    </recommendedName>
</protein>
<evidence type="ECO:0000313" key="11">
    <source>
        <dbReference type="Proteomes" id="UP000035036"/>
    </source>
</evidence>
<keyword evidence="5 8" id="KW-0808">Transferase</keyword>
<feature type="domain" description="DAHP synthetase I/KDSA" evidence="9">
    <location>
        <begin position="40"/>
        <end position="339"/>
    </location>
</feature>
<evidence type="ECO:0000256" key="6">
    <source>
        <dbReference type="ARBA" id="ARBA00023141"/>
    </source>
</evidence>
<dbReference type="SUPFAM" id="SSF51569">
    <property type="entry name" value="Aldolase"/>
    <property type="match status" value="1"/>
</dbReference>
<sequence length="355" mass="39481">MIRTNNLKVKTFTPIVSPSDLKQVFPLSEKAAQFVAASRQQVLDIIHQRDRRLMVVVGPCSIHDPRAAIEYAERLAGLHRELSDDLLLVMRVYFEKPRTTIGWKGLINDPDLNGTHQISKGLGVARRLLSSITDLELPVAGEMLDPITPHYLADLVSWGAIGARTTESQTHREMSSGLSFPIGFKNGTDGNLQIALDAMAAARHSHSFLGINNEGRSSIVHTIGNPDTHIVLRGGNDKPNYSAQDIARVEELLTRNDLNQAIMVDCSHANSRKNHDLQEQVMLDVIDQIKNGNRSICALMIESNIHAGNQPMKQTLSELQYGVSITDKCVDWETTERMLRHAAQQLREHGGRRIS</sequence>
<dbReference type="Proteomes" id="UP000035036">
    <property type="component" value="Chromosome"/>
</dbReference>
<dbReference type="PANTHER" id="PTHR21225">
    <property type="entry name" value="PHOSPHO-2-DEHYDRO-3-DEOXYHEPTONATE ALDOLASE DAHP SYNTHETASE"/>
    <property type="match status" value="1"/>
</dbReference>
<dbReference type="GO" id="GO:0008652">
    <property type="term" value="P:amino acid biosynthetic process"/>
    <property type="evidence" value="ECO:0007669"/>
    <property type="project" value="UniProtKB-KW"/>
</dbReference>
<dbReference type="InterPro" id="IPR013785">
    <property type="entry name" value="Aldolase_TIM"/>
</dbReference>
<dbReference type="NCBIfam" id="TIGR00034">
    <property type="entry name" value="aroFGH"/>
    <property type="match status" value="1"/>
</dbReference>
<evidence type="ECO:0000259" key="9">
    <source>
        <dbReference type="Pfam" id="PF00793"/>
    </source>
</evidence>
<dbReference type="OrthoDB" id="9807331at2"/>
<dbReference type="EC" id="2.5.1.54" evidence="8"/>
<keyword evidence="11" id="KW-1185">Reference proteome</keyword>
<dbReference type="FunFam" id="3.20.20.70:FF:000005">
    <property type="entry name" value="Phospho-2-dehydro-3-deoxyheptonate aldolase"/>
    <property type="match status" value="1"/>
</dbReference>
<gene>
    <name evidence="10" type="ORF">GSUB_11750</name>
</gene>
<dbReference type="RefSeq" id="WP_040200941.1">
    <property type="nucleotide sequence ID" value="NZ_CP010311.1"/>
</dbReference>
<dbReference type="AlphaFoldDB" id="A0A0B5FSH7"/>
<dbReference type="PANTHER" id="PTHR21225:SF10">
    <property type="entry name" value="PHOSPHO-2-DEHYDRO-3-DEOXYHEPTONATE ALDOLASE, TYR-SENSITIVE"/>
    <property type="match status" value="1"/>
</dbReference>
<dbReference type="GO" id="GO:0003849">
    <property type="term" value="F:3-deoxy-7-phosphoheptulonate synthase activity"/>
    <property type="evidence" value="ECO:0007669"/>
    <property type="project" value="UniProtKB-EC"/>
</dbReference>
<dbReference type="GO" id="GO:0009423">
    <property type="term" value="P:chorismate biosynthetic process"/>
    <property type="evidence" value="ECO:0007669"/>
    <property type="project" value="UniProtKB-UniPathway"/>
</dbReference>
<dbReference type="NCBIfam" id="NF009395">
    <property type="entry name" value="PRK12755.1"/>
    <property type="match status" value="1"/>
</dbReference>